<proteinExistence type="predicted"/>
<evidence type="ECO:0000256" key="2">
    <source>
        <dbReference type="SAM" id="Phobius"/>
    </source>
</evidence>
<sequence length="138" mass="14965">MSSDLSGRESATLIALKPNSTATKVCLSAGIATAAPIFAAIAYFLDTRRGRSRSSHSSKQADKSSSAEDLLEENNKMKCKSDAQPVNEQNAKSKPQELPTEINILELEEPNLGIPELEETLHPSRVERDLGIDRSGLE</sequence>
<keyword evidence="2" id="KW-1133">Transmembrane helix</keyword>
<evidence type="ECO:0000313" key="3">
    <source>
        <dbReference type="EMBL" id="KAF2195818.1"/>
    </source>
</evidence>
<keyword evidence="2" id="KW-0812">Transmembrane</keyword>
<accession>A0A6A6EYG9</accession>
<protein>
    <submittedName>
        <fullName evidence="3">Uncharacterized protein</fullName>
    </submittedName>
</protein>
<feature type="region of interest" description="Disordered" evidence="1">
    <location>
        <begin position="51"/>
        <end position="138"/>
    </location>
</feature>
<reference evidence="3" key="1">
    <citation type="journal article" date="2020" name="Stud. Mycol.">
        <title>101 Dothideomycetes genomes: a test case for predicting lifestyles and emergence of pathogens.</title>
        <authorList>
            <person name="Haridas S."/>
            <person name="Albert R."/>
            <person name="Binder M."/>
            <person name="Bloem J."/>
            <person name="Labutti K."/>
            <person name="Salamov A."/>
            <person name="Andreopoulos B."/>
            <person name="Baker S."/>
            <person name="Barry K."/>
            <person name="Bills G."/>
            <person name="Bluhm B."/>
            <person name="Cannon C."/>
            <person name="Castanera R."/>
            <person name="Culley D."/>
            <person name="Daum C."/>
            <person name="Ezra D."/>
            <person name="Gonzalez J."/>
            <person name="Henrissat B."/>
            <person name="Kuo A."/>
            <person name="Liang C."/>
            <person name="Lipzen A."/>
            <person name="Lutzoni F."/>
            <person name="Magnuson J."/>
            <person name="Mondo S."/>
            <person name="Nolan M."/>
            <person name="Ohm R."/>
            <person name="Pangilinan J."/>
            <person name="Park H.-J."/>
            <person name="Ramirez L."/>
            <person name="Alfaro M."/>
            <person name="Sun H."/>
            <person name="Tritt A."/>
            <person name="Yoshinaga Y."/>
            <person name="Zwiers L.-H."/>
            <person name="Turgeon B."/>
            <person name="Goodwin S."/>
            <person name="Spatafora J."/>
            <person name="Crous P."/>
            <person name="Grigoriev I."/>
        </authorList>
    </citation>
    <scope>NUCLEOTIDE SEQUENCE</scope>
    <source>
        <strain evidence="3">CBS 207.26</strain>
    </source>
</reference>
<feature type="compositionally biased region" description="Basic and acidic residues" evidence="1">
    <location>
        <begin position="119"/>
        <end position="138"/>
    </location>
</feature>
<name>A0A6A6EYG9_9PEZI</name>
<dbReference type="AlphaFoldDB" id="A0A6A6EYG9"/>
<gene>
    <name evidence="3" type="ORF">K469DRAFT_682070</name>
</gene>
<evidence type="ECO:0000256" key="1">
    <source>
        <dbReference type="SAM" id="MobiDB-lite"/>
    </source>
</evidence>
<feature type="transmembrane region" description="Helical" evidence="2">
    <location>
        <begin position="27"/>
        <end position="45"/>
    </location>
</feature>
<feature type="compositionally biased region" description="Low complexity" evidence="1">
    <location>
        <begin position="97"/>
        <end position="115"/>
    </location>
</feature>
<keyword evidence="2" id="KW-0472">Membrane</keyword>
<organism evidence="3 4">
    <name type="scientific">Zopfia rhizophila CBS 207.26</name>
    <dbReference type="NCBI Taxonomy" id="1314779"/>
    <lineage>
        <taxon>Eukaryota</taxon>
        <taxon>Fungi</taxon>
        <taxon>Dikarya</taxon>
        <taxon>Ascomycota</taxon>
        <taxon>Pezizomycotina</taxon>
        <taxon>Dothideomycetes</taxon>
        <taxon>Dothideomycetes incertae sedis</taxon>
        <taxon>Zopfiaceae</taxon>
        <taxon>Zopfia</taxon>
    </lineage>
</organism>
<feature type="compositionally biased region" description="Polar residues" evidence="1">
    <location>
        <begin position="84"/>
        <end position="93"/>
    </location>
</feature>
<evidence type="ECO:0000313" key="4">
    <source>
        <dbReference type="Proteomes" id="UP000800200"/>
    </source>
</evidence>
<dbReference type="EMBL" id="ML994610">
    <property type="protein sequence ID" value="KAF2195818.1"/>
    <property type="molecule type" value="Genomic_DNA"/>
</dbReference>
<dbReference type="Proteomes" id="UP000800200">
    <property type="component" value="Unassembled WGS sequence"/>
</dbReference>
<keyword evidence="4" id="KW-1185">Reference proteome</keyword>